<dbReference type="Gene3D" id="3.40.50.1820">
    <property type="entry name" value="alpha/beta hydrolase"/>
    <property type="match status" value="1"/>
</dbReference>
<sequence length="246" mass="24714">MTRIRYAATAALLGAVLVAPPHDAGAATPVRATVDAVGRPSTADHIAILVPGVGTTAENLSRTTGAMARALYASAAPRAGSGEVAVVAWLGYRPPEGLGIDAARESSAAAGAPALARYVSELVAGRPDVRVTLIGHSYGAVVIGLAASVLPPQVTDLVTLGAPGMGVDRAADLRTTARVWAAESPHDWIRFVPGLRLFHLGLGTHPADSSFGATLLPVDGVDGHPDYLTDGSATLGAVAGIVAVGS</sequence>
<dbReference type="InterPro" id="IPR010427">
    <property type="entry name" value="DUF1023"/>
</dbReference>
<feature type="chain" id="PRO_5028868006" description="DUF1023 domain-containing protein" evidence="1">
    <location>
        <begin position="27"/>
        <end position="246"/>
    </location>
</feature>
<reference evidence="3 4" key="1">
    <citation type="submission" date="2020-03" db="EMBL/GenBank/DDBJ databases">
        <title>Whole genome shotgun sequence of Phytohabitans houttuyneae NBRC 108639.</title>
        <authorList>
            <person name="Komaki H."/>
            <person name="Tamura T."/>
        </authorList>
    </citation>
    <scope>NUCLEOTIDE SEQUENCE [LARGE SCALE GENOMIC DNA]</scope>
    <source>
        <strain evidence="3 4">NBRC 108639</strain>
    </source>
</reference>
<dbReference type="RefSeq" id="WP_173071886.1">
    <property type="nucleotide sequence ID" value="NZ_BAABGO010000002.1"/>
</dbReference>
<dbReference type="SUPFAM" id="SSF53474">
    <property type="entry name" value="alpha/beta-Hydrolases"/>
    <property type="match status" value="1"/>
</dbReference>
<dbReference type="AlphaFoldDB" id="A0A6V8KQQ1"/>
<protein>
    <recommendedName>
        <fullName evidence="2">DUF1023 domain-containing protein</fullName>
    </recommendedName>
</protein>
<evidence type="ECO:0000313" key="4">
    <source>
        <dbReference type="Proteomes" id="UP000482800"/>
    </source>
</evidence>
<keyword evidence="4" id="KW-1185">Reference proteome</keyword>
<dbReference type="Proteomes" id="UP000482800">
    <property type="component" value="Unassembled WGS sequence"/>
</dbReference>
<keyword evidence="1" id="KW-0732">Signal</keyword>
<feature type="signal peptide" evidence="1">
    <location>
        <begin position="1"/>
        <end position="26"/>
    </location>
</feature>
<evidence type="ECO:0000313" key="3">
    <source>
        <dbReference type="EMBL" id="GFJ86174.1"/>
    </source>
</evidence>
<evidence type="ECO:0000259" key="2">
    <source>
        <dbReference type="Pfam" id="PF06259"/>
    </source>
</evidence>
<accession>A0A6V8KQQ1</accession>
<comment type="caution">
    <text evidence="3">The sequence shown here is derived from an EMBL/GenBank/DDBJ whole genome shotgun (WGS) entry which is preliminary data.</text>
</comment>
<name>A0A6V8KQQ1_9ACTN</name>
<evidence type="ECO:0000256" key="1">
    <source>
        <dbReference type="SAM" id="SignalP"/>
    </source>
</evidence>
<organism evidence="3 4">
    <name type="scientific">Phytohabitans houttuyneae</name>
    <dbReference type="NCBI Taxonomy" id="1076126"/>
    <lineage>
        <taxon>Bacteria</taxon>
        <taxon>Bacillati</taxon>
        <taxon>Actinomycetota</taxon>
        <taxon>Actinomycetes</taxon>
        <taxon>Micromonosporales</taxon>
        <taxon>Micromonosporaceae</taxon>
    </lineage>
</organism>
<feature type="domain" description="DUF1023" evidence="2">
    <location>
        <begin position="33"/>
        <end position="195"/>
    </location>
</feature>
<proteinExistence type="predicted"/>
<dbReference type="EMBL" id="BLPF01000005">
    <property type="protein sequence ID" value="GFJ86174.1"/>
    <property type="molecule type" value="Genomic_DNA"/>
</dbReference>
<gene>
    <name evidence="3" type="ORF">Phou_103540</name>
</gene>
<reference evidence="3 4" key="2">
    <citation type="submission" date="2020-03" db="EMBL/GenBank/DDBJ databases">
        <authorList>
            <person name="Ichikawa N."/>
            <person name="Kimura A."/>
            <person name="Kitahashi Y."/>
            <person name="Uohara A."/>
        </authorList>
    </citation>
    <scope>NUCLEOTIDE SEQUENCE [LARGE SCALE GENOMIC DNA]</scope>
    <source>
        <strain evidence="3 4">NBRC 108639</strain>
    </source>
</reference>
<dbReference type="Pfam" id="PF06259">
    <property type="entry name" value="Abhydrolase_8"/>
    <property type="match status" value="1"/>
</dbReference>
<dbReference type="InterPro" id="IPR029058">
    <property type="entry name" value="AB_hydrolase_fold"/>
</dbReference>